<dbReference type="EMBL" id="AEIG01000014">
    <property type="protein sequence ID" value="EGG30488.1"/>
    <property type="molecule type" value="Genomic_DNA"/>
</dbReference>
<accession>F3KZQ9</accession>
<dbReference type="SUPFAM" id="SSF88713">
    <property type="entry name" value="Glycoside hydrolase/deacetylase"/>
    <property type="match status" value="1"/>
</dbReference>
<name>F3KZQ9_9GAMM</name>
<dbReference type="NCBIfam" id="NF003816">
    <property type="entry name" value="PRK05406.1-5"/>
    <property type="match status" value="1"/>
</dbReference>
<dbReference type="InterPro" id="IPR011330">
    <property type="entry name" value="Glyco_hydro/deAcase_b/a-brl"/>
</dbReference>
<dbReference type="STRING" id="2518989.IMCC3088_465"/>
<dbReference type="CDD" id="cd10787">
    <property type="entry name" value="LamB_YcsF_like"/>
    <property type="match status" value="1"/>
</dbReference>
<dbReference type="Pfam" id="PF03746">
    <property type="entry name" value="LamB_YcsF"/>
    <property type="match status" value="1"/>
</dbReference>
<comment type="caution">
    <text evidence="1">The sequence shown here is derived from an EMBL/GenBank/DDBJ whole genome shotgun (WGS) entry which is preliminary data.</text>
</comment>
<dbReference type="AlphaFoldDB" id="F3KZQ9"/>
<dbReference type="PANTHER" id="PTHR30292">
    <property type="entry name" value="UNCHARACTERIZED PROTEIN YBGL-RELATED"/>
    <property type="match status" value="1"/>
</dbReference>
<sequence>MTRLKLNCDLGEGYGAWHLGDDEHIMPLIDQANIACGFHAGDPSTMLSSLMLAKKHQVEIGAHPSYPDRVGFGRRSMRIAPQDLYNDILYQTAALAGMATTLQTQVTYIKPHGALYHDMLSQLETFKALLQVAKDCALKLMVPAGATTDPMREQAAHVGVDLLFEAFADRRYTRHKTLLARSQPGAVLSQSEMLNQARRLMTEGRVISDCGAAINLRAETLCVHGDSPSALAALTELRDLVDHCVN</sequence>
<gene>
    <name evidence="1" type="ORF">IMCC3088_465</name>
</gene>
<proteinExistence type="predicted"/>
<dbReference type="OrthoDB" id="9773478at2"/>
<dbReference type="NCBIfam" id="NF003814">
    <property type="entry name" value="PRK05406.1-3"/>
    <property type="match status" value="1"/>
</dbReference>
<keyword evidence="2" id="KW-1185">Reference proteome</keyword>
<evidence type="ECO:0000313" key="1">
    <source>
        <dbReference type="EMBL" id="EGG30488.1"/>
    </source>
</evidence>
<organism evidence="1 2">
    <name type="scientific">Aequoribacter fuscus</name>
    <dbReference type="NCBI Taxonomy" id="2518989"/>
    <lineage>
        <taxon>Bacteria</taxon>
        <taxon>Pseudomonadati</taxon>
        <taxon>Pseudomonadota</taxon>
        <taxon>Gammaproteobacteria</taxon>
        <taxon>Cellvibrionales</taxon>
        <taxon>Halieaceae</taxon>
        <taxon>Aequoribacter</taxon>
    </lineage>
</organism>
<dbReference type="PANTHER" id="PTHR30292:SF0">
    <property type="entry name" value="5-OXOPROLINASE SUBUNIT A"/>
    <property type="match status" value="1"/>
</dbReference>
<dbReference type="Proteomes" id="UP000005615">
    <property type="component" value="Unassembled WGS sequence"/>
</dbReference>
<dbReference type="Gene3D" id="3.20.20.370">
    <property type="entry name" value="Glycoside hydrolase/deacetylase"/>
    <property type="match status" value="1"/>
</dbReference>
<dbReference type="eggNOG" id="COG1540">
    <property type="taxonomic scope" value="Bacteria"/>
</dbReference>
<dbReference type="RefSeq" id="WP_009574900.1">
    <property type="nucleotide sequence ID" value="NZ_AEIG01000014.1"/>
</dbReference>
<dbReference type="GO" id="GO:0005975">
    <property type="term" value="P:carbohydrate metabolic process"/>
    <property type="evidence" value="ECO:0007669"/>
    <property type="project" value="InterPro"/>
</dbReference>
<dbReference type="InterPro" id="IPR005501">
    <property type="entry name" value="LamB/YcsF/PxpA-like"/>
</dbReference>
<reference evidence="1 2" key="1">
    <citation type="journal article" date="2011" name="J. Bacteriol.">
        <title>Genome sequence of strain IMCC3088, a proteorhodopsin-containing marine bacterium belonging to the OM60/NOR5 clade.</title>
        <authorList>
            <person name="Jang Y."/>
            <person name="Oh H.M."/>
            <person name="Kang I."/>
            <person name="Lee K."/>
            <person name="Yang S.J."/>
            <person name="Cho J.C."/>
        </authorList>
    </citation>
    <scope>NUCLEOTIDE SEQUENCE [LARGE SCALE GENOMIC DNA]</scope>
    <source>
        <strain evidence="1 2">IMCC3088</strain>
    </source>
</reference>
<evidence type="ECO:0000313" key="2">
    <source>
        <dbReference type="Proteomes" id="UP000005615"/>
    </source>
</evidence>
<protein>
    <submittedName>
        <fullName evidence="1">Lactam utilization protein LAMB</fullName>
    </submittedName>
</protein>